<dbReference type="EMBL" id="JBHSDC010000003">
    <property type="protein sequence ID" value="MFC4231402.1"/>
    <property type="molecule type" value="Genomic_DNA"/>
</dbReference>
<accession>A0ABV8PTR5</accession>
<feature type="chain" id="PRO_5045141425" evidence="1">
    <location>
        <begin position="22"/>
        <end position="140"/>
    </location>
</feature>
<dbReference type="Proteomes" id="UP001595906">
    <property type="component" value="Unassembled WGS sequence"/>
</dbReference>
<feature type="signal peptide" evidence="1">
    <location>
        <begin position="1"/>
        <end position="21"/>
    </location>
</feature>
<dbReference type="InterPro" id="IPR019223">
    <property type="entry name" value="DUF2147"/>
</dbReference>
<proteinExistence type="predicted"/>
<reference evidence="4" key="1">
    <citation type="journal article" date="2019" name="Int. J. Syst. Evol. Microbiol.">
        <title>The Global Catalogue of Microorganisms (GCM) 10K type strain sequencing project: providing services to taxonomists for standard genome sequencing and annotation.</title>
        <authorList>
            <consortium name="The Broad Institute Genomics Platform"/>
            <consortium name="The Broad Institute Genome Sequencing Center for Infectious Disease"/>
            <person name="Wu L."/>
            <person name="Ma J."/>
        </authorList>
    </citation>
    <scope>NUCLEOTIDE SEQUENCE [LARGE SCALE GENOMIC DNA]</scope>
    <source>
        <strain evidence="4">CECT 8010</strain>
    </source>
</reference>
<dbReference type="Pfam" id="PF09917">
    <property type="entry name" value="DUF2147"/>
    <property type="match status" value="1"/>
</dbReference>
<organism evidence="3 4">
    <name type="scientific">Parasediminibacterium paludis</name>
    <dbReference type="NCBI Taxonomy" id="908966"/>
    <lineage>
        <taxon>Bacteria</taxon>
        <taxon>Pseudomonadati</taxon>
        <taxon>Bacteroidota</taxon>
        <taxon>Chitinophagia</taxon>
        <taxon>Chitinophagales</taxon>
        <taxon>Chitinophagaceae</taxon>
        <taxon>Parasediminibacterium</taxon>
    </lineage>
</organism>
<protein>
    <submittedName>
        <fullName evidence="3">DUF2147 domain-containing protein</fullName>
    </submittedName>
</protein>
<dbReference type="PANTHER" id="PTHR36919:SF2">
    <property type="entry name" value="BLL6627 PROTEIN"/>
    <property type="match status" value="1"/>
</dbReference>
<keyword evidence="4" id="KW-1185">Reference proteome</keyword>
<keyword evidence="1" id="KW-0732">Signal</keyword>
<name>A0ABV8PTR5_9BACT</name>
<dbReference type="Gene3D" id="2.40.128.520">
    <property type="match status" value="1"/>
</dbReference>
<evidence type="ECO:0000313" key="3">
    <source>
        <dbReference type="EMBL" id="MFC4231402.1"/>
    </source>
</evidence>
<gene>
    <name evidence="3" type="ORF">ACFOW1_05840</name>
</gene>
<comment type="caution">
    <text evidence="3">The sequence shown here is derived from an EMBL/GenBank/DDBJ whole genome shotgun (WGS) entry which is preliminary data.</text>
</comment>
<dbReference type="RefSeq" id="WP_379012845.1">
    <property type="nucleotide sequence ID" value="NZ_JBHSDC010000003.1"/>
</dbReference>
<evidence type="ECO:0000313" key="4">
    <source>
        <dbReference type="Proteomes" id="UP001595906"/>
    </source>
</evidence>
<sequence length="140" mass="16177">MKIKFFFLWLLCMPFVTLTQAQINESQILGEWTSPKKDSRVLIYKSNNLYYGKIIWGSGSETKDKKNPNITLRNRDLIGLVILSNFKYDGHGEFMDGSIYDPRVGKTYTCKMTLKSETQLSIRGYIGISLFGRSEVWTKN</sequence>
<evidence type="ECO:0000259" key="2">
    <source>
        <dbReference type="Pfam" id="PF09917"/>
    </source>
</evidence>
<feature type="domain" description="DUF2147" evidence="2">
    <location>
        <begin position="30"/>
        <end position="139"/>
    </location>
</feature>
<dbReference type="PANTHER" id="PTHR36919">
    <property type="entry name" value="BLR1215 PROTEIN"/>
    <property type="match status" value="1"/>
</dbReference>
<evidence type="ECO:0000256" key="1">
    <source>
        <dbReference type="SAM" id="SignalP"/>
    </source>
</evidence>